<dbReference type="InterPro" id="IPR011025">
    <property type="entry name" value="GproteinA_insert"/>
</dbReference>
<keyword evidence="8" id="KW-0449">Lipoprotein</keyword>
<keyword evidence="13" id="KW-1185">Reference proteome</keyword>
<dbReference type="Gene3D" id="1.10.400.10">
    <property type="entry name" value="GI Alpha 1, domain 2-like"/>
    <property type="match status" value="1"/>
</dbReference>
<feature type="binding site" evidence="10">
    <location>
        <position position="204"/>
    </location>
    <ligand>
        <name>Mg(2+)</name>
        <dbReference type="ChEBI" id="CHEBI:18420"/>
    </ligand>
</feature>
<dbReference type="Proteomes" id="UP000265618">
    <property type="component" value="Unassembled WGS sequence"/>
</dbReference>
<dbReference type="SMART" id="SM00275">
    <property type="entry name" value="G_alpha"/>
    <property type="match status" value="1"/>
</dbReference>
<evidence type="ECO:0000256" key="3">
    <source>
        <dbReference type="ARBA" id="ARBA00022741"/>
    </source>
</evidence>
<dbReference type="FunFam" id="3.40.50.300:FF:003800">
    <property type="entry name" value="Guanine nucleotide-binding protein G(k) subunit alpha"/>
    <property type="match status" value="1"/>
</dbReference>
<feature type="binding site" evidence="9">
    <location>
        <begin position="292"/>
        <end position="295"/>
    </location>
    <ligand>
        <name>GTP</name>
        <dbReference type="ChEBI" id="CHEBI:37565"/>
    </ligand>
</feature>
<evidence type="ECO:0000313" key="13">
    <source>
        <dbReference type="Proteomes" id="UP000265618"/>
    </source>
</evidence>
<dbReference type="InterPro" id="IPR001019">
    <property type="entry name" value="Gprotein_alpha_su"/>
</dbReference>
<dbReference type="CDD" id="cd00066">
    <property type="entry name" value="G-alpha"/>
    <property type="match status" value="1"/>
</dbReference>
<evidence type="ECO:0000256" key="10">
    <source>
        <dbReference type="PIRSR" id="PIRSR601019-2"/>
    </source>
</evidence>
<evidence type="ECO:0000256" key="9">
    <source>
        <dbReference type="PIRSR" id="PIRSR601019-1"/>
    </source>
</evidence>
<feature type="binding site" evidence="9">
    <location>
        <begin position="223"/>
        <end position="227"/>
    </location>
    <ligand>
        <name>GTP</name>
        <dbReference type="ChEBI" id="CHEBI:37565"/>
    </ligand>
</feature>
<evidence type="ECO:0000256" key="2">
    <source>
        <dbReference type="ARBA" id="ARBA00022723"/>
    </source>
</evidence>
<evidence type="ECO:0000256" key="6">
    <source>
        <dbReference type="ARBA" id="ARBA00023139"/>
    </source>
</evidence>
<dbReference type="PANTHER" id="PTHR10218">
    <property type="entry name" value="GTP-BINDING PROTEIN ALPHA SUBUNIT"/>
    <property type="match status" value="1"/>
</dbReference>
<dbReference type="EMBL" id="BDIP01002905">
    <property type="protein sequence ID" value="GIQ86998.1"/>
    <property type="molecule type" value="Genomic_DNA"/>
</dbReference>
<dbReference type="OrthoDB" id="5817230at2759"/>
<reference evidence="12 13" key="1">
    <citation type="journal article" date="2018" name="PLoS ONE">
        <title>The draft genome of Kipferlia bialata reveals reductive genome evolution in fornicate parasites.</title>
        <authorList>
            <person name="Tanifuji G."/>
            <person name="Takabayashi S."/>
            <person name="Kume K."/>
            <person name="Takagi M."/>
            <person name="Nakayama T."/>
            <person name="Kamikawa R."/>
            <person name="Inagaki Y."/>
            <person name="Hashimoto T."/>
        </authorList>
    </citation>
    <scope>NUCLEOTIDE SEQUENCE [LARGE SCALE GENOMIC DNA]</scope>
    <source>
        <strain evidence="12">NY0173</strain>
    </source>
</reference>
<keyword evidence="1" id="KW-0519">Myristate</keyword>
<dbReference type="GO" id="GO:0005834">
    <property type="term" value="C:heterotrimeric G-protein complex"/>
    <property type="evidence" value="ECO:0007669"/>
    <property type="project" value="TreeGrafter"/>
</dbReference>
<dbReference type="SUPFAM" id="SSF47895">
    <property type="entry name" value="Transducin (alpha subunit), insertion domain"/>
    <property type="match status" value="1"/>
</dbReference>
<evidence type="ECO:0000256" key="4">
    <source>
        <dbReference type="ARBA" id="ARBA00022842"/>
    </source>
</evidence>
<proteinExistence type="predicted"/>
<feature type="binding site" evidence="9">
    <location>
        <begin position="198"/>
        <end position="204"/>
    </location>
    <ligand>
        <name>GTP</name>
        <dbReference type="ChEBI" id="CHEBI:37565"/>
    </ligand>
</feature>
<evidence type="ECO:0000256" key="1">
    <source>
        <dbReference type="ARBA" id="ARBA00022707"/>
    </source>
</evidence>
<keyword evidence="4 10" id="KW-0460">Magnesium</keyword>
<dbReference type="AlphaFoldDB" id="A0A9K3GL55"/>
<evidence type="ECO:0000256" key="7">
    <source>
        <dbReference type="ARBA" id="ARBA00023224"/>
    </source>
</evidence>
<feature type="compositionally biased region" description="Basic and acidic residues" evidence="11">
    <location>
        <begin position="7"/>
        <end position="27"/>
    </location>
</feature>
<evidence type="ECO:0000256" key="8">
    <source>
        <dbReference type="ARBA" id="ARBA00023288"/>
    </source>
</evidence>
<keyword evidence="6" id="KW-0564">Palmitate</keyword>
<evidence type="ECO:0000256" key="5">
    <source>
        <dbReference type="ARBA" id="ARBA00023134"/>
    </source>
</evidence>
<dbReference type="GO" id="GO:0046872">
    <property type="term" value="F:metal ion binding"/>
    <property type="evidence" value="ECO:0007669"/>
    <property type="project" value="UniProtKB-KW"/>
</dbReference>
<dbReference type="GO" id="GO:0031683">
    <property type="term" value="F:G-protein beta/gamma-subunit complex binding"/>
    <property type="evidence" value="ECO:0007669"/>
    <property type="project" value="InterPro"/>
</dbReference>
<keyword evidence="5 9" id="KW-0342">GTP-binding</keyword>
<dbReference type="PANTHER" id="PTHR10218:SF302">
    <property type="entry name" value="GUANINE NUCLEOTIDE-BINDING PROTEIN ALPHA-5 SUBUNIT"/>
    <property type="match status" value="1"/>
</dbReference>
<dbReference type="SUPFAM" id="SSF52540">
    <property type="entry name" value="P-loop containing nucleoside triphosphate hydrolases"/>
    <property type="match status" value="1"/>
</dbReference>
<keyword evidence="2 10" id="KW-0479">Metal-binding</keyword>
<dbReference type="GO" id="GO:0001664">
    <property type="term" value="F:G protein-coupled receptor binding"/>
    <property type="evidence" value="ECO:0007669"/>
    <property type="project" value="TreeGrafter"/>
</dbReference>
<keyword evidence="7" id="KW-0807">Transducer</keyword>
<accession>A0A9K3GL55</accession>
<dbReference type="GO" id="GO:0007188">
    <property type="term" value="P:adenylate cyclase-modulating G protein-coupled receptor signaling pathway"/>
    <property type="evidence" value="ECO:0007669"/>
    <property type="project" value="TreeGrafter"/>
</dbReference>
<keyword evidence="3 9" id="KW-0547">Nucleotide-binding</keyword>
<evidence type="ECO:0000313" key="12">
    <source>
        <dbReference type="EMBL" id="GIQ86998.1"/>
    </source>
</evidence>
<dbReference type="PROSITE" id="PS51882">
    <property type="entry name" value="G_ALPHA"/>
    <property type="match status" value="1"/>
</dbReference>
<organism evidence="12 13">
    <name type="scientific">Kipferlia bialata</name>
    <dbReference type="NCBI Taxonomy" id="797122"/>
    <lineage>
        <taxon>Eukaryota</taxon>
        <taxon>Metamonada</taxon>
        <taxon>Carpediemonas-like organisms</taxon>
        <taxon>Kipferlia</taxon>
    </lineage>
</organism>
<evidence type="ECO:0000256" key="11">
    <source>
        <dbReference type="SAM" id="MobiDB-lite"/>
    </source>
</evidence>
<dbReference type="Gene3D" id="3.40.50.300">
    <property type="entry name" value="P-loop containing nucleotide triphosphate hydrolases"/>
    <property type="match status" value="1"/>
</dbReference>
<name>A0A9K3GL55_9EUKA</name>
<feature type="region of interest" description="Disordered" evidence="11">
    <location>
        <begin position="1"/>
        <end position="27"/>
    </location>
</feature>
<feature type="binding site" evidence="10">
    <location>
        <position position="47"/>
    </location>
    <ligand>
        <name>Mg(2+)</name>
        <dbReference type="ChEBI" id="CHEBI:18420"/>
    </ligand>
</feature>
<dbReference type="InterPro" id="IPR027417">
    <property type="entry name" value="P-loop_NTPase"/>
</dbReference>
<dbReference type="PRINTS" id="PR00318">
    <property type="entry name" value="GPROTEINA"/>
</dbReference>
<dbReference type="GO" id="GO:0005737">
    <property type="term" value="C:cytoplasm"/>
    <property type="evidence" value="ECO:0007669"/>
    <property type="project" value="TreeGrafter"/>
</dbReference>
<sequence length="303" mass="35404">MSCCGDEASKKAKKRNQEIERSMRGHRDTYKDESRILLLGAGGSGKSTFFRQMEMLHGEPYTAEFRITFRPIIYRNILDAMKCLIRACARFRVALDTPANRQAADEIYAFSFDPNSRTEGSQNLSPTEIFNVFVRDIMPQIRRLWQDNGIRSIFKRRNEYSIPESTQYFLDKLHRTSKRAPIEQMGSHQYLPTDDDILRARIKTIGIKEMAFRYEGKVFRITDVGGQRNERRKWIHCFDDVTAVIFMASLSGYNEVLEEDETQNRMREAMSLFEDICNLSYFDATAFILFLNKLDVFTQKLKV</sequence>
<dbReference type="GO" id="GO:0005525">
    <property type="term" value="F:GTP binding"/>
    <property type="evidence" value="ECO:0007669"/>
    <property type="project" value="UniProtKB-KW"/>
</dbReference>
<dbReference type="GO" id="GO:0003924">
    <property type="term" value="F:GTPase activity"/>
    <property type="evidence" value="ECO:0007669"/>
    <property type="project" value="InterPro"/>
</dbReference>
<gene>
    <name evidence="12" type="ORF">KIPB_008950</name>
</gene>
<protein>
    <submittedName>
        <fullName evidence="12">Guanine nucleotide binding protein (G-protein), alpha subunit</fullName>
    </submittedName>
</protein>
<comment type="caution">
    <text evidence="12">The sequence shown here is derived from an EMBL/GenBank/DDBJ whole genome shotgun (WGS) entry which is preliminary data.</text>
</comment>
<dbReference type="Pfam" id="PF00503">
    <property type="entry name" value="G-alpha"/>
    <property type="match status" value="1"/>
</dbReference>